<protein>
    <recommendedName>
        <fullName evidence="5">Chromo domain-containing protein</fullName>
    </recommendedName>
</protein>
<keyword evidence="4" id="KW-1185">Reference proteome</keyword>
<dbReference type="CDD" id="cd00024">
    <property type="entry name" value="CD_CSD"/>
    <property type="match status" value="1"/>
</dbReference>
<evidence type="ECO:0000256" key="1">
    <source>
        <dbReference type="ARBA" id="ARBA00011353"/>
    </source>
</evidence>
<comment type="subunit">
    <text evidence="1">Component of the NuA4 histone acetyltransferase complex.</text>
</comment>
<accession>A0A3N4HX24</accession>
<dbReference type="AlphaFoldDB" id="A0A3N4HX24"/>
<gene>
    <name evidence="3" type="ORF">BJ508DRAFT_198210</name>
</gene>
<feature type="region of interest" description="Disordered" evidence="2">
    <location>
        <begin position="13"/>
        <end position="40"/>
    </location>
</feature>
<evidence type="ECO:0008006" key="5">
    <source>
        <dbReference type="Google" id="ProtNLM"/>
    </source>
</evidence>
<reference evidence="3 4" key="1">
    <citation type="journal article" date="2018" name="Nat. Ecol. Evol.">
        <title>Pezizomycetes genomes reveal the molecular basis of ectomycorrhizal truffle lifestyle.</title>
        <authorList>
            <person name="Murat C."/>
            <person name="Payen T."/>
            <person name="Noel B."/>
            <person name="Kuo A."/>
            <person name="Morin E."/>
            <person name="Chen J."/>
            <person name="Kohler A."/>
            <person name="Krizsan K."/>
            <person name="Balestrini R."/>
            <person name="Da Silva C."/>
            <person name="Montanini B."/>
            <person name="Hainaut M."/>
            <person name="Levati E."/>
            <person name="Barry K.W."/>
            <person name="Belfiori B."/>
            <person name="Cichocki N."/>
            <person name="Clum A."/>
            <person name="Dockter R.B."/>
            <person name="Fauchery L."/>
            <person name="Guy J."/>
            <person name="Iotti M."/>
            <person name="Le Tacon F."/>
            <person name="Lindquist E.A."/>
            <person name="Lipzen A."/>
            <person name="Malagnac F."/>
            <person name="Mello A."/>
            <person name="Molinier V."/>
            <person name="Miyauchi S."/>
            <person name="Poulain J."/>
            <person name="Riccioni C."/>
            <person name="Rubini A."/>
            <person name="Sitrit Y."/>
            <person name="Splivallo R."/>
            <person name="Traeger S."/>
            <person name="Wang M."/>
            <person name="Zifcakova L."/>
            <person name="Wipf D."/>
            <person name="Zambonelli A."/>
            <person name="Paolocci F."/>
            <person name="Nowrousian M."/>
            <person name="Ottonello S."/>
            <person name="Baldrian P."/>
            <person name="Spatafora J.W."/>
            <person name="Henrissat B."/>
            <person name="Nagy L.G."/>
            <person name="Aury J.M."/>
            <person name="Wincker P."/>
            <person name="Grigoriev I.V."/>
            <person name="Bonfante P."/>
            <person name="Martin F.M."/>
        </authorList>
    </citation>
    <scope>NUCLEOTIDE SEQUENCE [LARGE SCALE GENOMIC DNA]</scope>
    <source>
        <strain evidence="3 4">RN42</strain>
    </source>
</reference>
<dbReference type="InterPro" id="IPR016197">
    <property type="entry name" value="Chromo-like_dom_sf"/>
</dbReference>
<dbReference type="SUPFAM" id="SSF54160">
    <property type="entry name" value="Chromo domain-like"/>
    <property type="match status" value="1"/>
</dbReference>
<dbReference type="Proteomes" id="UP000275078">
    <property type="component" value="Unassembled WGS sequence"/>
</dbReference>
<evidence type="ECO:0000313" key="4">
    <source>
        <dbReference type="Proteomes" id="UP000275078"/>
    </source>
</evidence>
<name>A0A3N4HX24_ASCIM</name>
<organism evidence="3 4">
    <name type="scientific">Ascobolus immersus RN42</name>
    <dbReference type="NCBI Taxonomy" id="1160509"/>
    <lineage>
        <taxon>Eukaryota</taxon>
        <taxon>Fungi</taxon>
        <taxon>Dikarya</taxon>
        <taxon>Ascomycota</taxon>
        <taxon>Pezizomycotina</taxon>
        <taxon>Pezizomycetes</taxon>
        <taxon>Pezizales</taxon>
        <taxon>Ascobolaceae</taxon>
        <taxon>Ascobolus</taxon>
    </lineage>
</organism>
<feature type="non-terminal residue" evidence="3">
    <location>
        <position position="1"/>
    </location>
</feature>
<dbReference type="OrthoDB" id="2273864at2759"/>
<evidence type="ECO:0000313" key="3">
    <source>
        <dbReference type="EMBL" id="RPA78413.1"/>
    </source>
</evidence>
<proteinExistence type="predicted"/>
<sequence length="79" mass="9148">RIHPVFHVSRLKLRPTKPSTDGTGPLVRPHQHTPPPLRVTKGLPEYEVETILSHSVINGKRHYRVRWRDHEGSDTQETD</sequence>
<feature type="non-terminal residue" evidence="3">
    <location>
        <position position="79"/>
    </location>
</feature>
<dbReference type="EMBL" id="ML119712">
    <property type="protein sequence ID" value="RPA78413.1"/>
    <property type="molecule type" value="Genomic_DNA"/>
</dbReference>
<evidence type="ECO:0000256" key="2">
    <source>
        <dbReference type="SAM" id="MobiDB-lite"/>
    </source>
</evidence>
<dbReference type="Gene3D" id="2.40.50.40">
    <property type="match status" value="1"/>
</dbReference>